<name>A0A9W4U782_9PLEO</name>
<evidence type="ECO:0000313" key="1">
    <source>
        <dbReference type="EMBL" id="CAI6321426.1"/>
    </source>
</evidence>
<organism evidence="1 2">
    <name type="scientific">Periconia digitata</name>
    <dbReference type="NCBI Taxonomy" id="1303443"/>
    <lineage>
        <taxon>Eukaryota</taxon>
        <taxon>Fungi</taxon>
        <taxon>Dikarya</taxon>
        <taxon>Ascomycota</taxon>
        <taxon>Pezizomycotina</taxon>
        <taxon>Dothideomycetes</taxon>
        <taxon>Pleosporomycetidae</taxon>
        <taxon>Pleosporales</taxon>
        <taxon>Massarineae</taxon>
        <taxon>Periconiaceae</taxon>
        <taxon>Periconia</taxon>
    </lineage>
</organism>
<dbReference type="AlphaFoldDB" id="A0A9W4U782"/>
<dbReference type="EMBL" id="CAOQHR010000002">
    <property type="protein sequence ID" value="CAI6321426.1"/>
    <property type="molecule type" value="Genomic_DNA"/>
</dbReference>
<evidence type="ECO:0000313" key="2">
    <source>
        <dbReference type="Proteomes" id="UP001152607"/>
    </source>
</evidence>
<proteinExistence type="predicted"/>
<accession>A0A9W4U782</accession>
<reference evidence="1" key="1">
    <citation type="submission" date="2023-01" db="EMBL/GenBank/DDBJ databases">
        <authorList>
            <person name="Van Ghelder C."/>
            <person name="Rancurel C."/>
        </authorList>
    </citation>
    <scope>NUCLEOTIDE SEQUENCE</scope>
    <source>
        <strain evidence="1">CNCM I-4278</strain>
    </source>
</reference>
<sequence length="56" mass="6348">MVATWTEPRRPTSGNPFTRMVSPVVIVDRCRLLCLLKGIPSVNLLSHRRRSAKSSR</sequence>
<gene>
    <name evidence="1" type="ORF">PDIGIT_LOCUS3613</name>
</gene>
<dbReference type="Proteomes" id="UP001152607">
    <property type="component" value="Unassembled WGS sequence"/>
</dbReference>
<keyword evidence="2" id="KW-1185">Reference proteome</keyword>
<comment type="caution">
    <text evidence="1">The sequence shown here is derived from an EMBL/GenBank/DDBJ whole genome shotgun (WGS) entry which is preliminary data.</text>
</comment>
<protein>
    <submittedName>
        <fullName evidence="1">Uncharacterized protein</fullName>
    </submittedName>
</protein>